<dbReference type="EMBL" id="JAIWYP010000009">
    <property type="protein sequence ID" value="KAH3774932.1"/>
    <property type="molecule type" value="Genomic_DNA"/>
</dbReference>
<keyword evidence="1" id="KW-0732">Signal</keyword>
<feature type="signal peptide" evidence="1">
    <location>
        <begin position="1"/>
        <end position="24"/>
    </location>
</feature>
<feature type="chain" id="PRO_5039543146" evidence="1">
    <location>
        <begin position="25"/>
        <end position="80"/>
    </location>
</feature>
<evidence type="ECO:0000313" key="3">
    <source>
        <dbReference type="Proteomes" id="UP000828390"/>
    </source>
</evidence>
<evidence type="ECO:0000313" key="2">
    <source>
        <dbReference type="EMBL" id="KAH3774932.1"/>
    </source>
</evidence>
<dbReference type="Proteomes" id="UP000828390">
    <property type="component" value="Unassembled WGS sequence"/>
</dbReference>
<dbReference type="AlphaFoldDB" id="A0A9D4EB24"/>
<reference evidence="2" key="2">
    <citation type="submission" date="2020-11" db="EMBL/GenBank/DDBJ databases">
        <authorList>
            <person name="McCartney M.A."/>
            <person name="Auch B."/>
            <person name="Kono T."/>
            <person name="Mallez S."/>
            <person name="Becker A."/>
            <person name="Gohl D.M."/>
            <person name="Silverstein K.A.T."/>
            <person name="Koren S."/>
            <person name="Bechman K.B."/>
            <person name="Herman A."/>
            <person name="Abrahante J.E."/>
            <person name="Garbe J."/>
        </authorList>
    </citation>
    <scope>NUCLEOTIDE SEQUENCE</scope>
    <source>
        <strain evidence="2">Duluth1</strain>
        <tissue evidence="2">Whole animal</tissue>
    </source>
</reference>
<name>A0A9D4EB24_DREPO</name>
<protein>
    <submittedName>
        <fullName evidence="2">Uncharacterized protein</fullName>
    </submittedName>
</protein>
<evidence type="ECO:0000256" key="1">
    <source>
        <dbReference type="SAM" id="SignalP"/>
    </source>
</evidence>
<gene>
    <name evidence="2" type="ORF">DPMN_176326</name>
</gene>
<comment type="caution">
    <text evidence="2">The sequence shown here is derived from an EMBL/GenBank/DDBJ whole genome shotgun (WGS) entry which is preliminary data.</text>
</comment>
<proteinExistence type="predicted"/>
<sequence length="80" mass="8962">MSCIVIPALYVFKIIFLQVPGCYCFYGQEGIPVLCLCEALVDDVEVRATYSESVFGGNDVSTTETPQRIVWNIMNLLHDL</sequence>
<reference evidence="2" key="1">
    <citation type="journal article" date="2019" name="bioRxiv">
        <title>The Genome of the Zebra Mussel, Dreissena polymorpha: A Resource for Invasive Species Research.</title>
        <authorList>
            <person name="McCartney M.A."/>
            <person name="Auch B."/>
            <person name="Kono T."/>
            <person name="Mallez S."/>
            <person name="Zhang Y."/>
            <person name="Obille A."/>
            <person name="Becker A."/>
            <person name="Abrahante J.E."/>
            <person name="Garbe J."/>
            <person name="Badalamenti J.P."/>
            <person name="Herman A."/>
            <person name="Mangelson H."/>
            <person name="Liachko I."/>
            <person name="Sullivan S."/>
            <person name="Sone E.D."/>
            <person name="Koren S."/>
            <person name="Silverstein K.A.T."/>
            <person name="Beckman K.B."/>
            <person name="Gohl D.M."/>
        </authorList>
    </citation>
    <scope>NUCLEOTIDE SEQUENCE</scope>
    <source>
        <strain evidence="2">Duluth1</strain>
        <tissue evidence="2">Whole animal</tissue>
    </source>
</reference>
<accession>A0A9D4EB24</accession>
<keyword evidence="3" id="KW-1185">Reference proteome</keyword>
<organism evidence="2 3">
    <name type="scientific">Dreissena polymorpha</name>
    <name type="common">Zebra mussel</name>
    <name type="synonym">Mytilus polymorpha</name>
    <dbReference type="NCBI Taxonomy" id="45954"/>
    <lineage>
        <taxon>Eukaryota</taxon>
        <taxon>Metazoa</taxon>
        <taxon>Spiralia</taxon>
        <taxon>Lophotrochozoa</taxon>
        <taxon>Mollusca</taxon>
        <taxon>Bivalvia</taxon>
        <taxon>Autobranchia</taxon>
        <taxon>Heteroconchia</taxon>
        <taxon>Euheterodonta</taxon>
        <taxon>Imparidentia</taxon>
        <taxon>Neoheterodontei</taxon>
        <taxon>Myida</taxon>
        <taxon>Dreissenoidea</taxon>
        <taxon>Dreissenidae</taxon>
        <taxon>Dreissena</taxon>
    </lineage>
</organism>